<evidence type="ECO:0000259" key="11">
    <source>
        <dbReference type="PROSITE" id="PS50850"/>
    </source>
</evidence>
<reference evidence="12" key="1">
    <citation type="submission" date="2020-03" db="EMBL/GenBank/DDBJ databases">
        <title>FDA dAtabase for Regulatory Grade micrObial Sequences (FDA-ARGOS): Supporting development and validation of Infectious Disease Dx tests.</title>
        <authorList>
            <person name="Campos J."/>
            <person name="Goldberg B."/>
            <person name="Tallon L."/>
            <person name="Sadzewicz L."/>
            <person name="Vavikolanu K."/>
            <person name="Mehta A."/>
            <person name="Aluvathingal J."/>
            <person name="Nadendla S."/>
            <person name="Nandy P."/>
            <person name="Geyer C."/>
            <person name="Yan Y."/>
            <person name="Sichtig H."/>
        </authorList>
    </citation>
    <scope>NUCLEOTIDE SEQUENCE [LARGE SCALE GENOMIC DNA]</scope>
    <source>
        <strain evidence="12">FDAARGOS_652</strain>
    </source>
</reference>
<dbReference type="InterPro" id="IPR011701">
    <property type="entry name" value="MFS"/>
</dbReference>
<feature type="domain" description="Major facilitator superfamily (MFS) profile" evidence="11">
    <location>
        <begin position="50"/>
        <end position="471"/>
    </location>
</feature>
<feature type="transmembrane region" description="Helical" evidence="10">
    <location>
        <begin position="444"/>
        <end position="467"/>
    </location>
</feature>
<feature type="transmembrane region" description="Helical" evidence="10">
    <location>
        <begin position="89"/>
        <end position="108"/>
    </location>
</feature>
<comment type="function">
    <text evidence="8">MFS antiporter that does not display functional linkage as drug transporter and performs functions that significantly affect biofilm development and virulence. No substrate for transport has been identified yet, but plays an important role in the growth in the host.</text>
</comment>
<feature type="transmembrane region" description="Helical" evidence="10">
    <location>
        <begin position="418"/>
        <end position="438"/>
    </location>
</feature>
<feature type="compositionally biased region" description="Basic and acidic residues" evidence="9">
    <location>
        <begin position="19"/>
        <end position="31"/>
    </location>
</feature>
<dbReference type="GO" id="GO:0055088">
    <property type="term" value="P:lipid homeostasis"/>
    <property type="evidence" value="ECO:0007669"/>
    <property type="project" value="UniProtKB-ARBA"/>
</dbReference>
<dbReference type="AlphaFoldDB" id="A0A8X7TCJ3"/>
<feature type="transmembrane region" description="Helical" evidence="10">
    <location>
        <begin position="379"/>
        <end position="406"/>
    </location>
</feature>
<feature type="transmembrane region" description="Helical" evidence="10">
    <location>
        <begin position="276"/>
        <end position="301"/>
    </location>
</feature>
<dbReference type="PROSITE" id="PS50850">
    <property type="entry name" value="MFS"/>
    <property type="match status" value="1"/>
</dbReference>
<feature type="transmembrane region" description="Helical" evidence="10">
    <location>
        <begin position="48"/>
        <end position="69"/>
    </location>
</feature>
<evidence type="ECO:0000256" key="10">
    <source>
        <dbReference type="SAM" id="Phobius"/>
    </source>
</evidence>
<keyword evidence="2" id="KW-0813">Transport</keyword>
<feature type="transmembrane region" description="Helical" evidence="10">
    <location>
        <begin position="313"/>
        <end position="333"/>
    </location>
</feature>
<evidence type="ECO:0000256" key="8">
    <source>
        <dbReference type="ARBA" id="ARBA00053949"/>
    </source>
</evidence>
<evidence type="ECO:0000256" key="1">
    <source>
        <dbReference type="ARBA" id="ARBA00004651"/>
    </source>
</evidence>
<evidence type="ECO:0000256" key="9">
    <source>
        <dbReference type="SAM" id="MobiDB-lite"/>
    </source>
</evidence>
<proteinExistence type="inferred from homology"/>
<evidence type="ECO:0000256" key="4">
    <source>
        <dbReference type="ARBA" id="ARBA00022989"/>
    </source>
</evidence>
<dbReference type="Gene3D" id="1.20.1250.20">
    <property type="entry name" value="MFS general substrate transporter like domains"/>
    <property type="match status" value="1"/>
</dbReference>
<comment type="subcellular location">
    <subcellularLocation>
        <location evidence="1">Cell membrane</location>
        <topology evidence="1">Multi-pass membrane protein</topology>
    </subcellularLocation>
</comment>
<accession>A0A8X7TCJ3</accession>
<dbReference type="GO" id="GO:0005628">
    <property type="term" value="C:prospore membrane"/>
    <property type="evidence" value="ECO:0007669"/>
    <property type="project" value="EnsemblFungi"/>
</dbReference>
<evidence type="ECO:0000256" key="2">
    <source>
        <dbReference type="ARBA" id="ARBA00022448"/>
    </source>
</evidence>
<dbReference type="GO" id="GO:0005275">
    <property type="term" value="F:amine transmembrane transporter activity"/>
    <property type="evidence" value="ECO:0007669"/>
    <property type="project" value="EnsemblFungi"/>
</dbReference>
<keyword evidence="5" id="KW-0843">Virulence</keyword>
<feature type="region of interest" description="Disordered" evidence="9">
    <location>
        <begin position="1"/>
        <end position="31"/>
    </location>
</feature>
<gene>
    <name evidence="12" type="ORF">FOB60_000382</name>
</gene>
<feature type="transmembrane region" description="Helical" evidence="10">
    <location>
        <begin position="142"/>
        <end position="164"/>
    </location>
</feature>
<dbReference type="PANTHER" id="PTHR23502">
    <property type="entry name" value="MAJOR FACILITATOR SUPERFAMILY"/>
    <property type="match status" value="1"/>
</dbReference>
<feature type="transmembrane region" description="Helical" evidence="10">
    <location>
        <begin position="354"/>
        <end position="373"/>
    </location>
</feature>
<sequence>MEARNTQEIEEASSIPSNEEEKKSSSPAEETAKSIDEPYCSLSFKRKAIIIGVVTVTGCLGPISGNIYVPILPRLQDVFQVSRTAMNGTISVFMGVFAFAPLIWASWADYGGRKSLYLGPLLFFIVANILLATVPANIGALYVLRIVQAVGASSVMSVGAGTIADVIEPKNRAKAISIFMWGPQLGPVFGPLLSMISTASWRWIFGFLAIFGFVVYLCILFLLPETLRYLVGDCSCYSDGIFVKPRLFQRKVVEGYPRPPKPSIKNYYHLIKFKPVLLCSINSGMLFASFYGVMVTFSHILQDHYSFNDVQTSLSYLCPGCALIIGSTIGGWLSDKLRGRIIAQSRIYVPENRFSIQVAGLFLSMTGLIGYAWTVDKHAPVWSIFIFTFLSGFGMTWVFVATTTYLTECSTTQPSANVAIGNLMRNIAAAICTAIIDILIKKMGFGWCMTGLGLLNLIGIGFVIILLKKGPRWRREYLQE</sequence>
<feature type="transmembrane region" description="Helical" evidence="10">
    <location>
        <begin position="115"/>
        <end position="136"/>
    </location>
</feature>
<comment type="caution">
    <text evidence="12">The sequence shown here is derived from an EMBL/GenBank/DDBJ whole genome shotgun (WGS) entry which is preliminary data.</text>
</comment>
<dbReference type="Proteomes" id="UP000590412">
    <property type="component" value="Unassembled WGS sequence"/>
</dbReference>
<dbReference type="FunFam" id="1.20.1250.20:FF:000172">
    <property type="entry name" value="MFS multidrug resistance transporter"/>
    <property type="match status" value="1"/>
</dbReference>
<dbReference type="GO" id="GO:0030476">
    <property type="term" value="P:ascospore wall assembly"/>
    <property type="evidence" value="ECO:0007669"/>
    <property type="project" value="EnsemblFungi"/>
</dbReference>
<dbReference type="InterPro" id="IPR036259">
    <property type="entry name" value="MFS_trans_sf"/>
</dbReference>
<name>A0A8X7TCJ3_CANPA</name>
<dbReference type="GO" id="GO:0001765">
    <property type="term" value="P:membrane raft assembly"/>
    <property type="evidence" value="ECO:0007669"/>
    <property type="project" value="UniProtKB-ARBA"/>
</dbReference>
<keyword evidence="4 10" id="KW-1133">Transmembrane helix</keyword>
<dbReference type="GO" id="GO:0005886">
    <property type="term" value="C:plasma membrane"/>
    <property type="evidence" value="ECO:0007669"/>
    <property type="project" value="UniProtKB-SubCell"/>
</dbReference>
<keyword evidence="6 10" id="KW-0472">Membrane</keyword>
<keyword evidence="3 10" id="KW-0812">Transmembrane</keyword>
<dbReference type="SUPFAM" id="SSF103473">
    <property type="entry name" value="MFS general substrate transporter"/>
    <property type="match status" value="1"/>
</dbReference>
<dbReference type="EMBL" id="JABWAB010000001">
    <property type="protein sequence ID" value="KAF6058800.1"/>
    <property type="molecule type" value="Genomic_DNA"/>
</dbReference>
<dbReference type="PANTHER" id="PTHR23502:SF21">
    <property type="entry name" value="DITYROSINE TRANSPORTER 1"/>
    <property type="match status" value="1"/>
</dbReference>
<evidence type="ECO:0000256" key="6">
    <source>
        <dbReference type="ARBA" id="ARBA00023136"/>
    </source>
</evidence>
<protein>
    <submittedName>
        <fullName evidence="12">Major Facilitator Superfamily protein</fullName>
    </submittedName>
</protein>
<feature type="transmembrane region" description="Helical" evidence="10">
    <location>
        <begin position="176"/>
        <end position="197"/>
    </location>
</feature>
<feature type="transmembrane region" description="Helical" evidence="10">
    <location>
        <begin position="203"/>
        <end position="223"/>
    </location>
</feature>
<evidence type="ECO:0000256" key="5">
    <source>
        <dbReference type="ARBA" id="ARBA00023026"/>
    </source>
</evidence>
<dbReference type="GO" id="GO:0045121">
    <property type="term" value="C:membrane raft"/>
    <property type="evidence" value="ECO:0007669"/>
    <property type="project" value="UniProtKB-ARBA"/>
</dbReference>
<dbReference type="Pfam" id="PF07690">
    <property type="entry name" value="MFS_1"/>
    <property type="match status" value="1"/>
</dbReference>
<organism evidence="12 13">
    <name type="scientific">Candida parapsilosis</name>
    <name type="common">Yeast</name>
    <dbReference type="NCBI Taxonomy" id="5480"/>
    <lineage>
        <taxon>Eukaryota</taxon>
        <taxon>Fungi</taxon>
        <taxon>Dikarya</taxon>
        <taxon>Ascomycota</taxon>
        <taxon>Saccharomycotina</taxon>
        <taxon>Pichiomycetes</taxon>
        <taxon>Debaryomycetaceae</taxon>
        <taxon>Candida/Lodderomyces clade</taxon>
        <taxon>Candida</taxon>
    </lineage>
</organism>
<dbReference type="InterPro" id="IPR020846">
    <property type="entry name" value="MFS_dom"/>
</dbReference>
<evidence type="ECO:0000313" key="13">
    <source>
        <dbReference type="Proteomes" id="UP000590412"/>
    </source>
</evidence>
<evidence type="ECO:0000256" key="7">
    <source>
        <dbReference type="ARBA" id="ARBA00038347"/>
    </source>
</evidence>
<comment type="similarity">
    <text evidence="7">Belongs to the major facilitator superfamily. CAR1 family.</text>
</comment>
<evidence type="ECO:0000313" key="12">
    <source>
        <dbReference type="EMBL" id="KAF6058800.1"/>
    </source>
</evidence>
<evidence type="ECO:0000256" key="3">
    <source>
        <dbReference type="ARBA" id="ARBA00022692"/>
    </source>
</evidence>